<name>A0A2P5HJ08_DIAHE</name>
<dbReference type="Pfam" id="PF06985">
    <property type="entry name" value="HET"/>
    <property type="match status" value="1"/>
</dbReference>
<protein>
    <recommendedName>
        <fullName evidence="2">Heterokaryon incompatibility domain-containing protein</fullName>
    </recommendedName>
</protein>
<evidence type="ECO:0000259" key="2">
    <source>
        <dbReference type="Pfam" id="PF06985"/>
    </source>
</evidence>
<evidence type="ECO:0000313" key="4">
    <source>
        <dbReference type="Proteomes" id="UP000094444"/>
    </source>
</evidence>
<dbReference type="PANTHER" id="PTHR24148:SF64">
    <property type="entry name" value="HETEROKARYON INCOMPATIBILITY DOMAIN-CONTAINING PROTEIN"/>
    <property type="match status" value="1"/>
</dbReference>
<feature type="compositionally biased region" description="Basic and acidic residues" evidence="1">
    <location>
        <begin position="550"/>
        <end position="564"/>
    </location>
</feature>
<proteinExistence type="predicted"/>
<dbReference type="OrthoDB" id="2288928at2759"/>
<dbReference type="InterPro" id="IPR010730">
    <property type="entry name" value="HET"/>
</dbReference>
<dbReference type="AlphaFoldDB" id="A0A2P5HJ08"/>
<organism evidence="3 4">
    <name type="scientific">Diaporthe helianthi</name>
    <dbReference type="NCBI Taxonomy" id="158607"/>
    <lineage>
        <taxon>Eukaryota</taxon>
        <taxon>Fungi</taxon>
        <taxon>Dikarya</taxon>
        <taxon>Ascomycota</taxon>
        <taxon>Pezizomycotina</taxon>
        <taxon>Sordariomycetes</taxon>
        <taxon>Sordariomycetidae</taxon>
        <taxon>Diaporthales</taxon>
        <taxon>Diaporthaceae</taxon>
        <taxon>Diaporthe</taxon>
    </lineage>
</organism>
<sequence length="703" mass="79238">MTNSAGDGIIERPENTPQSFHAAGAINVNFEARAEAPSAGSHSQQELQQGLTSEYQYPPLAAESDHIRILDLFPGEEDAPIRARLDTCSLSDRPSYEAISYAWGSKTDNAVVIICEGGVDYNIEIPKSLHMALKRLRHHSEHRSMWADAICMNQADNEEKNHQVRLMRKIYQKATVVDIWLGDDDNIPCRGKSLLEVINQISQRQQALPPPEDRETWTALRRFYDRPWFTRVWCLQEAILALSAKIMLGEHSTSWKHVGLTARMVYDAPMWLRLRSDSDASRGVYHTVIMYWLSHRIKVQQYTPFLEILRCTRKFLASDFRDKIYGILGIPTTDSDPDAGDPFLEPNYTKTLPEVYIKCASVIVQKTQSLRLLSDVQHENLATWTADVLERIEAGDTLVTVPSWVPRWHRFFATVIDLIEEDPYCFKASASMSLDPGLKTEVKGRELVTHGARITIVKSVSRIFDISSTSRQAALETANTIWVEAFDYLEASTTGPTEALYALSTLLTAGRGWRGYIIQDREQHFADLLAFMYDPAMLSDGENEVSLDQAQEKSTRESRSDGTRLGHSNLLMDSLFRPRTDLTLQLAGNPGRGDHFNEAIYNACYRRRLVVTEDGHVGLGPQVTEPGDVVCILKGANVPLLLRPEAGGIKFKLVGEAYIEGMMFGEIQIPEVEQIVLSGKPFVSLDEVRLRKEQLESERHQSG</sequence>
<feature type="region of interest" description="Disordered" evidence="1">
    <location>
        <begin position="543"/>
        <end position="565"/>
    </location>
</feature>
<evidence type="ECO:0000313" key="3">
    <source>
        <dbReference type="EMBL" id="POS70226.1"/>
    </source>
</evidence>
<dbReference type="Pfam" id="PF26639">
    <property type="entry name" value="Het-6_barrel"/>
    <property type="match status" value="1"/>
</dbReference>
<dbReference type="InParanoid" id="A0A2P5HJ08"/>
<keyword evidence="4" id="KW-1185">Reference proteome</keyword>
<accession>A0A2P5HJ08</accession>
<dbReference type="EMBL" id="MAVT02001735">
    <property type="protein sequence ID" value="POS70226.1"/>
    <property type="molecule type" value="Genomic_DNA"/>
</dbReference>
<dbReference type="PANTHER" id="PTHR24148">
    <property type="entry name" value="ANKYRIN REPEAT DOMAIN-CONTAINING PROTEIN 39 HOMOLOG-RELATED"/>
    <property type="match status" value="1"/>
</dbReference>
<feature type="domain" description="Heterokaryon incompatibility" evidence="2">
    <location>
        <begin position="96"/>
        <end position="237"/>
    </location>
</feature>
<evidence type="ECO:0000256" key="1">
    <source>
        <dbReference type="SAM" id="MobiDB-lite"/>
    </source>
</evidence>
<gene>
    <name evidence="3" type="ORF">DHEL01_v211380</name>
</gene>
<reference evidence="3" key="1">
    <citation type="submission" date="2017-09" db="EMBL/GenBank/DDBJ databases">
        <title>Polyketide synthases of a Diaporthe helianthi virulent isolate.</title>
        <authorList>
            <person name="Baroncelli R."/>
        </authorList>
    </citation>
    <scope>NUCLEOTIDE SEQUENCE [LARGE SCALE GENOMIC DNA]</scope>
    <source>
        <strain evidence="3">7/96</strain>
    </source>
</reference>
<dbReference type="Proteomes" id="UP000094444">
    <property type="component" value="Unassembled WGS sequence"/>
</dbReference>
<comment type="caution">
    <text evidence="3">The sequence shown here is derived from an EMBL/GenBank/DDBJ whole genome shotgun (WGS) entry which is preliminary data.</text>
</comment>
<dbReference type="InterPro" id="IPR052895">
    <property type="entry name" value="HetReg/Transcr_Mod"/>
</dbReference>